<dbReference type="PaxDb" id="880073-Calab_2559"/>
<comment type="cofactor">
    <cofactor evidence="1">
        <name>pantetheine 4'-phosphate</name>
        <dbReference type="ChEBI" id="CHEBI:47942"/>
    </cofactor>
</comment>
<dbReference type="EMBL" id="CM001402">
    <property type="protein sequence ID" value="EHO42169.1"/>
    <property type="molecule type" value="Genomic_DNA"/>
</dbReference>
<feature type="domain" description="Carrier" evidence="5">
    <location>
        <begin position="2068"/>
        <end position="2143"/>
    </location>
</feature>
<dbReference type="SUPFAM" id="SSF52777">
    <property type="entry name" value="CoA-dependent acyltransferases"/>
    <property type="match status" value="8"/>
</dbReference>
<dbReference type="GO" id="GO:0072330">
    <property type="term" value="P:monocarboxylic acid biosynthetic process"/>
    <property type="evidence" value="ECO:0007669"/>
    <property type="project" value="UniProtKB-ARBA"/>
</dbReference>
<dbReference type="FunFam" id="3.30.559.30:FF:000001">
    <property type="entry name" value="Non-ribosomal peptide synthetase"/>
    <property type="match status" value="3"/>
</dbReference>
<dbReference type="CDD" id="cd19531">
    <property type="entry name" value="LCL_NRPS-like"/>
    <property type="match status" value="4"/>
</dbReference>
<dbReference type="HOGENOM" id="CLU_223631_0_0_0"/>
<evidence type="ECO:0000313" key="8">
    <source>
        <dbReference type="Proteomes" id="UP000004671"/>
    </source>
</evidence>
<dbReference type="STRING" id="880073.Cabys_1387"/>
<dbReference type="InterPro" id="IPR006162">
    <property type="entry name" value="Ppantetheine_attach_site"/>
</dbReference>
<dbReference type="NCBIfam" id="TIGR01733">
    <property type="entry name" value="AA-adenyl-dom"/>
    <property type="match status" value="4"/>
</dbReference>
<dbReference type="FunFam" id="2.30.38.10:FF:000001">
    <property type="entry name" value="Non-ribosomal peptide synthetase PvdI"/>
    <property type="match status" value="4"/>
</dbReference>
<dbReference type="Gene3D" id="1.10.1200.10">
    <property type="entry name" value="ACP-like"/>
    <property type="match status" value="4"/>
</dbReference>
<feature type="domain" description="Carrier" evidence="5">
    <location>
        <begin position="1002"/>
        <end position="1077"/>
    </location>
</feature>
<dbReference type="PANTHER" id="PTHR45527:SF1">
    <property type="entry name" value="FATTY ACID SYNTHASE"/>
    <property type="match status" value="1"/>
</dbReference>
<evidence type="ECO:0000256" key="1">
    <source>
        <dbReference type="ARBA" id="ARBA00001957"/>
    </source>
</evidence>
<dbReference type="Pfam" id="PF00975">
    <property type="entry name" value="Thioesterase"/>
    <property type="match status" value="1"/>
</dbReference>
<feature type="domain" description="Carrier" evidence="5">
    <location>
        <begin position="4178"/>
        <end position="4253"/>
    </location>
</feature>
<organism evidence="7 8">
    <name type="scientific">Caldithrix abyssi DSM 13497</name>
    <dbReference type="NCBI Taxonomy" id="880073"/>
    <lineage>
        <taxon>Bacteria</taxon>
        <taxon>Pseudomonadati</taxon>
        <taxon>Calditrichota</taxon>
        <taxon>Calditrichia</taxon>
        <taxon>Calditrichales</taxon>
        <taxon>Calditrichaceae</taxon>
        <taxon>Caldithrix</taxon>
    </lineage>
</organism>
<dbReference type="eggNOG" id="COG1020">
    <property type="taxonomic scope" value="Bacteria"/>
</dbReference>
<dbReference type="Gene3D" id="3.40.50.1820">
    <property type="entry name" value="alpha/beta hydrolase"/>
    <property type="match status" value="1"/>
</dbReference>
<dbReference type="InterPro" id="IPR009081">
    <property type="entry name" value="PP-bd_ACP"/>
</dbReference>
<protein>
    <submittedName>
        <fullName evidence="7">Amino acid adenylation domain protein</fullName>
    </submittedName>
    <submittedName>
        <fullName evidence="6">Amino acid adenylation domain-containing protein</fullName>
    </submittedName>
</protein>
<dbReference type="GO" id="GO:0009366">
    <property type="term" value="C:enterobactin synthetase complex"/>
    <property type="evidence" value="ECO:0007669"/>
    <property type="project" value="TreeGrafter"/>
</dbReference>
<keyword evidence="8" id="KW-1185">Reference proteome</keyword>
<dbReference type="Pfam" id="PF00550">
    <property type="entry name" value="PP-binding"/>
    <property type="match status" value="4"/>
</dbReference>
<evidence type="ECO:0000313" key="7">
    <source>
        <dbReference type="EMBL" id="EHO42169.1"/>
    </source>
</evidence>
<keyword evidence="3" id="KW-0596">Phosphopantetheine</keyword>
<keyword evidence="4" id="KW-0597">Phosphoprotein</keyword>
<dbReference type="EMBL" id="CP018099">
    <property type="protein sequence ID" value="APF18136.1"/>
    <property type="molecule type" value="Genomic_DNA"/>
</dbReference>
<dbReference type="RefSeq" id="WP_006929432.1">
    <property type="nucleotide sequence ID" value="NZ_CM001402.1"/>
</dbReference>
<dbReference type="Gene3D" id="3.30.300.30">
    <property type="match status" value="4"/>
</dbReference>
<dbReference type="GO" id="GO:0005829">
    <property type="term" value="C:cytosol"/>
    <property type="evidence" value="ECO:0007669"/>
    <property type="project" value="TreeGrafter"/>
</dbReference>
<evidence type="ECO:0000313" key="9">
    <source>
        <dbReference type="Proteomes" id="UP000183868"/>
    </source>
</evidence>
<gene>
    <name evidence="6" type="ORF">Cabys_1387</name>
    <name evidence="7" type="ORF">Calab_2559</name>
</gene>
<dbReference type="NCBIfam" id="NF004282">
    <property type="entry name" value="PRK05691.1"/>
    <property type="match status" value="5"/>
</dbReference>
<dbReference type="InterPro" id="IPR020806">
    <property type="entry name" value="PKS_PP-bd"/>
</dbReference>
<dbReference type="Gene3D" id="3.40.50.980">
    <property type="match status" value="8"/>
</dbReference>
<dbReference type="Gene3D" id="3.30.559.30">
    <property type="entry name" value="Nonribosomal peptide synthetase, condensation domain"/>
    <property type="match status" value="4"/>
</dbReference>
<reference evidence="6 9" key="2">
    <citation type="submission" date="2016-11" db="EMBL/GenBank/DDBJ databases">
        <title>Genomic analysis of Caldithrix abyssi and proposal of a novel bacterial phylum Caldithrichaeota.</title>
        <authorList>
            <person name="Kublanov I."/>
            <person name="Sigalova O."/>
            <person name="Gavrilov S."/>
            <person name="Lebedinsky A."/>
            <person name="Ivanova N."/>
            <person name="Daum C."/>
            <person name="Reddy T."/>
            <person name="Klenk H.P."/>
            <person name="Goker M."/>
            <person name="Reva O."/>
            <person name="Miroshnichenko M."/>
            <person name="Kyprides N."/>
            <person name="Woyke T."/>
            <person name="Gelfand M."/>
        </authorList>
    </citation>
    <scope>NUCLEOTIDE SEQUENCE [LARGE SCALE GENOMIC DNA]</scope>
    <source>
        <strain evidence="6 9">LF13</strain>
    </source>
</reference>
<reference evidence="7 8" key="1">
    <citation type="submission" date="2011-09" db="EMBL/GenBank/DDBJ databases">
        <title>The permanent draft genome of Caldithrix abyssi DSM 13497.</title>
        <authorList>
            <consortium name="US DOE Joint Genome Institute (JGI-PGF)"/>
            <person name="Lucas S."/>
            <person name="Han J."/>
            <person name="Lapidus A."/>
            <person name="Bruce D."/>
            <person name="Goodwin L."/>
            <person name="Pitluck S."/>
            <person name="Peters L."/>
            <person name="Kyrpides N."/>
            <person name="Mavromatis K."/>
            <person name="Ivanova N."/>
            <person name="Mikhailova N."/>
            <person name="Chertkov O."/>
            <person name="Detter J.C."/>
            <person name="Tapia R."/>
            <person name="Han C."/>
            <person name="Land M."/>
            <person name="Hauser L."/>
            <person name="Markowitz V."/>
            <person name="Cheng J.-F."/>
            <person name="Hugenholtz P."/>
            <person name="Woyke T."/>
            <person name="Wu D."/>
            <person name="Spring S."/>
            <person name="Brambilla E."/>
            <person name="Klenk H.-P."/>
            <person name="Eisen J.A."/>
        </authorList>
    </citation>
    <scope>NUCLEOTIDE SEQUENCE [LARGE SCALE GENOMIC DNA]</scope>
    <source>
        <strain evidence="7 8">DSM 13497</strain>
    </source>
</reference>
<dbReference type="SUPFAM" id="SSF53474">
    <property type="entry name" value="alpha/beta-Hydrolases"/>
    <property type="match status" value="1"/>
</dbReference>
<comment type="similarity">
    <text evidence="2">Belongs to the ATP-dependent AMP-binding enzyme family.</text>
</comment>
<dbReference type="InParanoid" id="H1XP54"/>
<dbReference type="PROSITE" id="PS00012">
    <property type="entry name" value="PHOSPHOPANTETHEINE"/>
    <property type="match status" value="2"/>
</dbReference>
<dbReference type="GO" id="GO:0047527">
    <property type="term" value="F:2,3-dihydroxybenzoate-serine ligase activity"/>
    <property type="evidence" value="ECO:0007669"/>
    <property type="project" value="TreeGrafter"/>
</dbReference>
<dbReference type="InterPro" id="IPR023213">
    <property type="entry name" value="CAT-like_dom_sf"/>
</dbReference>
<dbReference type="InterPro" id="IPR029058">
    <property type="entry name" value="AB_hydrolase_fold"/>
</dbReference>
<dbReference type="InterPro" id="IPR025110">
    <property type="entry name" value="AMP-bd_C"/>
</dbReference>
<dbReference type="Proteomes" id="UP000183868">
    <property type="component" value="Chromosome"/>
</dbReference>
<dbReference type="Proteomes" id="UP000004671">
    <property type="component" value="Chromosome"/>
</dbReference>
<evidence type="ECO:0000256" key="2">
    <source>
        <dbReference type="ARBA" id="ARBA00006432"/>
    </source>
</evidence>
<dbReference type="FunFam" id="3.30.559.10:FF:000012">
    <property type="entry name" value="Non-ribosomal peptide synthetase"/>
    <property type="match status" value="4"/>
</dbReference>
<evidence type="ECO:0000256" key="4">
    <source>
        <dbReference type="ARBA" id="ARBA00022553"/>
    </source>
</evidence>
<evidence type="ECO:0000256" key="3">
    <source>
        <dbReference type="ARBA" id="ARBA00022450"/>
    </source>
</evidence>
<evidence type="ECO:0000259" key="5">
    <source>
        <dbReference type="PROSITE" id="PS50075"/>
    </source>
</evidence>
<dbReference type="GO" id="GO:0043041">
    <property type="term" value="P:amino acid activation for nonribosomal peptide biosynthetic process"/>
    <property type="evidence" value="ECO:0007669"/>
    <property type="project" value="TreeGrafter"/>
</dbReference>
<dbReference type="FunFam" id="1.10.1200.10:FF:000016">
    <property type="entry name" value="Non-ribosomal peptide synthase"/>
    <property type="match status" value="1"/>
</dbReference>
<sequence>MSVDQTTEFEAFDSTPFDEDEVYVFPSSFGQRRFWFLDQFEPGSPYYNIPLAIRVRGAFDVQIFKKVINEIIERHEILRTTFWAQNGEPMQIIHPEMKLEIPLVDLTSLAADKKDAEIKRLATVEARTPFDLAKGPLFRVKILKAGENDHVVLITMHHIISDGWSIGVLVKEITAIYAAFSQGLPNPLPELEIQYADFAEWQREYLQGEVLEEQLQFWKEQLGDNPPPLELPTDRPRPQIQSNVGSSERVIFPAELTNKLNQLARREGGTLFMVLSAALKTLLARYSGQKDISIGTPIANRNRAEIEPLIGLFINTLVLRSRLDDNPTFREFLQREKNITLNAYDHQDLPFEYLVDALQPARDMSYPPLFQVMLILQNAPMKGTRVGDISFEQIDVDMGTSTHDLTFSITEGSSGLIVDIEYNTDLFDRSTIQRLGRHFKQLCEALVEDPEQRVLNVNFLAPDERQRILVEWNATQAPRDPHLCIHHLFEKRAAETPDAPAVVAPDQTLTYDQLNRQANQLARLLHRQGVRPETVVGVMLERQAHLLVAVLGVLKAGGAYLPLDPSYPEERLNYMLEDAGVTFLITQSSLKDLLPHFEGRVLLMDEDRAQFTQLPDDNPAFPVTPENLVYMIYTSGSTGKAKGTMIQHRSLVNAYLAWETAYELRTRARSHLQMASFSFDVFSGDWTRGLCSGGKLVLTPREILLEAAELYDLMRSQQVTIAEFVPAVLRNLIQYLEETNQKLDFFRNLIAGSDIWYVSEYKKFLGFTGPETRLINSFGLTEATIDSTYFESRELNMPGDRLVPIGKPFENMTVYILDEFLQPVPIGVRGELYVGGMGLARGYFNRPDLTAERFLPDPFSSQPGARMYKTGDVARYLPDGNIEFLGRADDQVKIRGFRVELGEIETALNEHPDIQSAAVVLREDTPGDKKLIGYFVPAAGKSLTNKELRHFLLDRLPEYMVPSAFVELEEMPLTPNGKVNRRALPRPDQKLLLETIEMEYEAPRTPTEEVLAEIYSQLLSVEKVGSNHNFFELGGHSLLATQLVSRIKERFGIDLPLRHVFEKPTVGGLAMAIDQQKLASEGIQIPPIVPVSRDQELPLSFAQQRLWFLAQLEPDSPFYNLPETYRIVGPLKVDVLQRSLNEVIKRHEALRTTFHNRDGEPAQVIHEPFEVKIPVTDLTHLPPAERQAEVERLVNEQAWRSIAIDRLPLFHLELVRTGINEHVIILIMHHIIGDNWSTNVLLREMAIIYDAFSRGDDSPLPPLQIQYADFAYWQRNWLKGEVLEKEIEFWKEQLAGAPPVLELPTDRPRPAVQTFNGSYKTFHLSPEVSSALKKLAHKVGATEFMTLLALFQTMLYRYSGQDDIVIGTPIANRNHPEIENLIGFFVNTLAIRTRFEDRPSFLQLLKQVRETALAAYAHQDLPFEKLVDALQPERNLSHSPIFQVMFALQTSGRSEMQAPHSELQLQPIEAHSKTAKFDMTLFMLEEADHFSGALEFNTDLFDEDTIERFVRHFTRLAEALVQQPDTPVDRIDFLPAEEKRLLLEAWNGKQALPVLTGTVVDMFERQAAASPEAIAVEMEGQRWTYAELNQRANQLAHYLLARGVQRDQLIGVAVERSPQMLAALLGILKAGAAYVPLDVNYPQERLKFMIEDAGLKLIITSEQSAVKLPAHQAALIKIDTDWLAIATGSEANPGLAIEPQNLCYVIYTSGSTGRPKGTLIHHQGLSNYLNWIVSTYPVQKGIGSLVHSTLAFDATVTAIYSPLITGKTVYLLPDDTEIDALGEALLRYRNFSLIKITPAHLELLSKQIPPHEAADLTHAFIIGGENLTADQIEFWQQHAPETLLFNEYGPTETVVGCVVFEARQWHGSGSVPIGQAIFNTRVYVLDDHLQPTPIGVPGELYIGGIGVARGYLKRPDLTAERFIPYPFSNEPGARLYKTGDLVRYLKNGQLEFIGRVDHQVKIRGYRIELGEIENVLQENDQVQDAVAVVRSDFANDPRLVAYIIPADKETFDEASLRAFLKERLPDYMVPGWFVLLERFPLTPNGKIDRKALPRPDYAQSEKQEEWVAPRTPDEEILAGIWQEILHLPQVGVHNNFFELGGHSLLATQLMSRIREAFGVELPLKDLFEAPTIAELTLKIEQARLQTTGVKIPPLTRQPRSGQLPLSFAQQRLWFLDQLSPDSPFYNIPAAVRIKGQLNVQALEKAVNEIIRRHEVLRTIFVNNNGQPAQKILDDVSFELPIIDLQNESDRDEKVRRLLNRDAMQPFKLDRWPLFRLQLVKLSEHDFIFMFTMHHIISDGWSTSVFMREVGALYEAFSKGLPSPLPELPIQYADFAAWQRSWLKDDVLQEQLNYWKEKIGINPPVLNLPLDHPRPPVQTFNGDAVAGQLPEDISGKLNRLAQQYSVTPFMALLAVFQTLLHHYANQDEILVGSPIANRNYRATEDLIGFFVNTLVLRSDFNLVNTFEELLAQVRETTLGAYAHQDLPFEQLVEVLQPERDMSHSPLFQVMFVLQNTPPGSQSMEFPTIRLEVLEAEERTAKFDLTLVMAESPEGYFYEFEYNTDLFEKSTIERMARHFEILLKQLVEKPAQPLARLELVSGQEKKQIVEEWNQTDAALPEQAVIQALFEQTVEQFAGRPALVYKDQTLTFKALNEKANRLAHYLRARGIKVEIPVAISVERSPEMVIGLLAILKAGGVYLPVDPAYPPERIAYIVQDARPPLLLTQEKLKPLFEAYDVQILTFEALEKELAGQPSENPPIINEAENLAYMIYTSGSTGQPKGAMLAHCGLVNLTLEQIKDFALQPESRVLQFASFSFDASVSEIFTTLVSGAALYLIDRDEMLDVAKAINRYQISVITLPPSVSSLINPQEVPSLKTLISAGEACSVQLAQKWHKHLRFLNAYGPTENTVCASRYFVTEKPKGSAVPIGRPIGNVELYILNKEMMVLPVGVPGELYIGGVNLARGYLNRPDLTAERFVPHPFARKPGQRLYKTGDLARFLPDGNIEFLGRIDFQVKIRGFRIELEEIENVLMQHPQVEDAVVLVREDQPGQKLLAAYCVASGEEEPDAEALKAFCKKSLPDYMTPQAILFLEAFPLTPNGKIDRRALPAPDYEALQAEKYVAPRTSEEEALAAIFAGILNLEKVSVTESFFNLGGHSLLATQLASRIRDEFNVEIPLISIFENPTVAQLVTVIEEQRLKQKGPQLPPFKRIPRDQDIPLSFAQQRLWFLDQLAPDNATYNIPTALKISGRFNLPVFEKTLNFLVERHETLRTTFANKNGTPVQVIKETLSIKPAVVDLTHLPEKEREREALRLATEDAMEPFDLEIGPLFRVKVLKLADDQHVVLFNMHHIISDGWSVSILIREFAQVYESYLKEMIPPLPDLPIQYADFAVWQREWLSGDVLQEQIDYWKSTIGLNPEPLNLPTDFPRPAVQTFNGSSLDRLYPKELLERLKAFSRENGATLFMTLLAAFEALLHRYSGQDSILVGSPIANRRQTELENLIGFFVNNLVLKGEFDDDPDFVTLLQRVRKNTLEAYAHQDLPFENLVEILQPERDMSHAPIFQVMFVMQNTPVQPVQLSDVRLEPIIPEQKIAKYDLSLVVMETEDGLFAEFEYNTDLFRKETIERLHNHFQKLLEDVLQSPQKPVSTLSLITEQELKLFTREWNRIPSEPPLDVCIQTLFEQRAARTPDKTAVVYENERLTFEQLNIRANRLAHYLREIGVGPEKIVAISLERGQQMIISLLAVLKAGGAYLPIDPEYPSDRLNYMLKDSRAKWLITSQQLKEKFSDFSGQLIIQEEIESVLKAKPADNPQIVNRPQNLAYIIYTSGSTGRPKGVMLQHRGLVNLVFSLGGFYGVNAQSRTLQFASFSFDASVEEIFNTLINGATLYLIDRQTLLSGTGLVNALKSYKITNVTLPPSLLNVLNPQDFPHLKNITSAGEACTPEIANKWAQGRRFVNGYGPTENTVCATVYNVEEPLKGNTVPIGHPIHNVQVYVLNRAMIHQPIGVPGELYIGGPGLARGYLNRPDLTAERFVPNPFSEKPGERLYRTGDLVRFLPDGNLEFLGRIDKQVKIRGFRVELGEIEAAIRQHKGVKGAAVNAVKTTTNETALAAYLLVEEREKFDLAALKQEIKKILPDYMVPAAFILLDEFPLTPNGKINYRALPVPQFDQSGEVKQTVKARNTLEARLVDIWKEVLGVTTIGVTDSFFELGGHSLLAMKLLTAVEQKLGKDVNLVSFFREPTIEHMARLIEEDAPFESGATLVKLKSGDDRQPLFFVHPSGGSVHHYAELAKLLKTHRSVYGIQAQGLDGKMPLHQTVEDMASAYIQTIKQKQPHGPYLISSWSLGVIIVHEMARQFKAMGDEVALVLQLDQGPDVTYEKPADNAEMLVNMFKRYFKLDIDYLRTLDEASQFKFVIKKAKKHKVIPRFVRLNDFKRYILVNETQIMAWVNYRQKPYEGEIVLLRSEENAKADPPDLGWAKMVQKVRIIDVPGDHISMLLQPHVQIVADKIDRLLKDL</sequence>
<evidence type="ECO:0000313" key="6">
    <source>
        <dbReference type="EMBL" id="APF18136.1"/>
    </source>
</evidence>
<dbReference type="OrthoDB" id="9757538at2"/>
<dbReference type="Gene3D" id="2.30.38.10">
    <property type="entry name" value="Luciferase, Domain 3"/>
    <property type="match status" value="4"/>
</dbReference>
<dbReference type="InterPro" id="IPR001242">
    <property type="entry name" value="Condensation_dom"/>
</dbReference>
<dbReference type="FunFam" id="1.10.1200.10:FF:000005">
    <property type="entry name" value="Nonribosomal peptide synthetase 1"/>
    <property type="match status" value="3"/>
</dbReference>
<dbReference type="Pfam" id="PF13193">
    <property type="entry name" value="AMP-binding_C"/>
    <property type="match status" value="4"/>
</dbReference>
<dbReference type="PROSITE" id="PS50075">
    <property type="entry name" value="CARRIER"/>
    <property type="match status" value="4"/>
</dbReference>
<dbReference type="InterPro" id="IPR001031">
    <property type="entry name" value="Thioesterase"/>
</dbReference>
<dbReference type="InterPro" id="IPR000873">
    <property type="entry name" value="AMP-dep_synth/lig_dom"/>
</dbReference>
<dbReference type="Pfam" id="PF00668">
    <property type="entry name" value="Condensation"/>
    <property type="match status" value="4"/>
</dbReference>
<dbReference type="FunFam" id="3.40.50.12780:FF:000012">
    <property type="entry name" value="Non-ribosomal peptide synthetase"/>
    <property type="match status" value="4"/>
</dbReference>
<dbReference type="GO" id="GO:0031177">
    <property type="term" value="F:phosphopantetheine binding"/>
    <property type="evidence" value="ECO:0007669"/>
    <property type="project" value="InterPro"/>
</dbReference>
<dbReference type="KEGG" id="caby:Cabys_1387"/>
<accession>H1XP54</accession>
<dbReference type="InterPro" id="IPR036736">
    <property type="entry name" value="ACP-like_sf"/>
</dbReference>
<dbReference type="CDD" id="cd05930">
    <property type="entry name" value="A_NRPS"/>
    <property type="match status" value="4"/>
</dbReference>
<dbReference type="GO" id="GO:0009239">
    <property type="term" value="P:enterobactin biosynthetic process"/>
    <property type="evidence" value="ECO:0007669"/>
    <property type="project" value="TreeGrafter"/>
</dbReference>
<dbReference type="PROSITE" id="PS00455">
    <property type="entry name" value="AMP_BINDING"/>
    <property type="match status" value="4"/>
</dbReference>
<dbReference type="Pfam" id="PF00501">
    <property type="entry name" value="AMP-binding"/>
    <property type="match status" value="4"/>
</dbReference>
<dbReference type="FunFam" id="3.30.300.30:FF:000010">
    <property type="entry name" value="Enterobactin synthetase component F"/>
    <property type="match status" value="4"/>
</dbReference>
<dbReference type="SUPFAM" id="SSF47336">
    <property type="entry name" value="ACP-like"/>
    <property type="match status" value="4"/>
</dbReference>
<dbReference type="PANTHER" id="PTHR45527">
    <property type="entry name" value="NONRIBOSOMAL PEPTIDE SYNTHETASE"/>
    <property type="match status" value="1"/>
</dbReference>
<dbReference type="SMART" id="SM00823">
    <property type="entry name" value="PKS_PP"/>
    <property type="match status" value="4"/>
</dbReference>
<proteinExistence type="inferred from homology"/>
<dbReference type="Gene3D" id="3.30.559.10">
    <property type="entry name" value="Chloramphenicol acetyltransferase-like domain"/>
    <property type="match status" value="4"/>
</dbReference>
<feature type="domain" description="Carrier" evidence="5">
    <location>
        <begin position="3121"/>
        <end position="3196"/>
    </location>
</feature>
<dbReference type="InterPro" id="IPR010071">
    <property type="entry name" value="AA_adenyl_dom"/>
</dbReference>
<dbReference type="InterPro" id="IPR045851">
    <property type="entry name" value="AMP-bd_C_sf"/>
</dbReference>
<name>H1XP54_CALAY</name>
<dbReference type="FunFam" id="3.40.50.980:FF:000001">
    <property type="entry name" value="Non-ribosomal peptide synthetase"/>
    <property type="match status" value="4"/>
</dbReference>
<dbReference type="InterPro" id="IPR020845">
    <property type="entry name" value="AMP-binding_CS"/>
</dbReference>
<dbReference type="NCBIfam" id="NF003417">
    <property type="entry name" value="PRK04813.1"/>
    <property type="match status" value="4"/>
</dbReference>
<dbReference type="SUPFAM" id="SSF56801">
    <property type="entry name" value="Acetyl-CoA synthetase-like"/>
    <property type="match status" value="4"/>
</dbReference>